<evidence type="ECO:0000313" key="3">
    <source>
        <dbReference type="Proteomes" id="UP001055453"/>
    </source>
</evidence>
<geneLocation type="plasmid" evidence="2 3">
    <name>pANSO36B</name>
</geneLocation>
<dbReference type="EMBL" id="AP025734">
    <property type="protein sequence ID" value="BDI20730.1"/>
    <property type="molecule type" value="Genomic_DNA"/>
</dbReference>
<name>A0ABN6QD19_NOSCO</name>
<dbReference type="SUPFAM" id="SSF55874">
    <property type="entry name" value="ATPase domain of HSP90 chaperone/DNA topoisomerase II/histidine kinase"/>
    <property type="match status" value="1"/>
</dbReference>
<accession>A0ABN6QD19</accession>
<dbReference type="Pfam" id="PF14213">
    <property type="entry name" value="DUF4325"/>
    <property type="match status" value="1"/>
</dbReference>
<keyword evidence="2" id="KW-0614">Plasmid</keyword>
<sequence>MTSPQNQIYLLPDLKWPASVTFRQNIYTIVNKLREESIIVDFSNVNKAYPNGIVPIISEINRYKQQGIKFIAIPPTDEKLQSVFLKMGWLHYIDTESYSLPSNYDSATSIPLQKFSSFEELNNIVNKTLNICLQQLSFSQGVFNGFEWVLNEILDNVITHSNSDCGWLQLVTYPDSHKLAWVICDSGIGIPNTIKKVRKFDKDKQAIEMAIIKGVTSRPGQNMGHGLAGAIDITRASIESSFAITSGEGRITLIKDNIQSEAHWPPLNGTCVEMQIDTSMSINFANTLLGDDPGAGGYIENRFEDDEGDVKFNLQDYASNFGNRFTGESIRRLVSNLLKQYPDKSIKIIMNNIRIISSSFADELFGKLAVELGRNKFIKIIKLEGANDICQAIINSSIEQRLEQTAQANSITKF</sequence>
<organism evidence="2 3">
    <name type="scientific">Nostoc cf. commune SO-36</name>
    <dbReference type="NCBI Taxonomy" id="449208"/>
    <lineage>
        <taxon>Bacteria</taxon>
        <taxon>Bacillati</taxon>
        <taxon>Cyanobacteriota</taxon>
        <taxon>Cyanophyceae</taxon>
        <taxon>Nostocales</taxon>
        <taxon>Nostocaceae</taxon>
        <taxon>Nostoc</taxon>
    </lineage>
</organism>
<dbReference type="Proteomes" id="UP001055453">
    <property type="component" value="Plasmid pANSO36B"/>
</dbReference>
<dbReference type="RefSeq" id="WP_251960854.1">
    <property type="nucleotide sequence ID" value="NZ_AP025734.1"/>
</dbReference>
<evidence type="ECO:0000259" key="1">
    <source>
        <dbReference type="Pfam" id="PF14213"/>
    </source>
</evidence>
<feature type="domain" description="DUF4325" evidence="1">
    <location>
        <begin position="328"/>
        <end position="388"/>
    </location>
</feature>
<proteinExistence type="predicted"/>
<gene>
    <name evidence="2" type="ORF">ANSO36C_65320</name>
</gene>
<protein>
    <recommendedName>
        <fullName evidence="1">DUF4325 domain-containing protein</fullName>
    </recommendedName>
</protein>
<dbReference type="InterPro" id="IPR025474">
    <property type="entry name" value="DUF4325"/>
</dbReference>
<evidence type="ECO:0000313" key="2">
    <source>
        <dbReference type="EMBL" id="BDI20730.1"/>
    </source>
</evidence>
<dbReference type="Gene3D" id="3.30.565.10">
    <property type="entry name" value="Histidine kinase-like ATPase, C-terminal domain"/>
    <property type="match status" value="1"/>
</dbReference>
<keyword evidence="3" id="KW-1185">Reference proteome</keyword>
<reference evidence="2" key="1">
    <citation type="submission" date="2022-04" db="EMBL/GenBank/DDBJ databases">
        <title>Complete genome sequence of a cyanobacterium, Nostoc sp. SO-36, isolated in Antarctica.</title>
        <authorList>
            <person name="Kanesaki Y."/>
            <person name="Effendi D."/>
            <person name="Sakamoto T."/>
            <person name="Ohtani S."/>
            <person name="Awai K."/>
        </authorList>
    </citation>
    <scope>NUCLEOTIDE SEQUENCE</scope>
    <source>
        <strain evidence="2">SO-36</strain>
        <plasmid evidence="2">pANSO36B</plasmid>
    </source>
</reference>
<dbReference type="InterPro" id="IPR036890">
    <property type="entry name" value="HATPase_C_sf"/>
</dbReference>